<reference evidence="2" key="1">
    <citation type="submission" date="2012-11" db="EMBL/GenBank/DDBJ databases">
        <authorList>
            <person name="Lucero-Rivera Y.E."/>
            <person name="Tovar-Ramirez D."/>
        </authorList>
    </citation>
    <scope>NUCLEOTIDE SEQUENCE [LARGE SCALE GENOMIC DNA]</scope>
    <source>
        <strain evidence="2">Araruama</strain>
    </source>
</reference>
<comment type="caution">
    <text evidence="1">The sequence shown here is derived from an EMBL/GenBank/DDBJ whole genome shotgun (WGS) entry which is preliminary data.</text>
</comment>
<evidence type="ECO:0000313" key="1">
    <source>
        <dbReference type="EMBL" id="ETR66859.1"/>
    </source>
</evidence>
<organism evidence="1 2">
    <name type="scientific">Candidatus Magnetoglobus multicellularis str. Araruama</name>
    <dbReference type="NCBI Taxonomy" id="890399"/>
    <lineage>
        <taxon>Bacteria</taxon>
        <taxon>Pseudomonadati</taxon>
        <taxon>Thermodesulfobacteriota</taxon>
        <taxon>Desulfobacteria</taxon>
        <taxon>Desulfobacterales</taxon>
        <taxon>Desulfobacteraceae</taxon>
        <taxon>Candidatus Magnetoglobus</taxon>
    </lineage>
</organism>
<accession>A0A1V1NW85</accession>
<sequence>MTLNVDILISIIASSHIFNTAPITSKISSKEIGAPTPVFDAMVFNRADVFSSAGSNTCALKLPAPIMPIVAFDGFREI</sequence>
<proteinExistence type="predicted"/>
<protein>
    <submittedName>
        <fullName evidence="1">Uncharacterized protein</fullName>
    </submittedName>
</protein>
<dbReference type="EMBL" id="ATBP01001705">
    <property type="protein sequence ID" value="ETR66859.1"/>
    <property type="molecule type" value="Genomic_DNA"/>
</dbReference>
<name>A0A1V1NW85_9BACT</name>
<dbReference type="Proteomes" id="UP000189670">
    <property type="component" value="Unassembled WGS sequence"/>
</dbReference>
<evidence type="ECO:0000313" key="2">
    <source>
        <dbReference type="Proteomes" id="UP000189670"/>
    </source>
</evidence>
<gene>
    <name evidence="1" type="ORF">OMM_12255</name>
</gene>
<dbReference type="AlphaFoldDB" id="A0A1V1NW85"/>